<dbReference type="PANTHER" id="PTHR43025">
    <property type="entry name" value="MONOGALACTOSYLDIACYLGLYCEROL SYNTHASE"/>
    <property type="match status" value="1"/>
</dbReference>
<dbReference type="SUPFAM" id="SSF53756">
    <property type="entry name" value="UDP-Glycosyltransferase/glycogen phosphorylase"/>
    <property type="match status" value="1"/>
</dbReference>
<dbReference type="Pfam" id="PF13692">
    <property type="entry name" value="Glyco_trans_1_4"/>
    <property type="match status" value="1"/>
</dbReference>
<reference evidence="6 7" key="1">
    <citation type="submission" date="2024-06" db="EMBL/GenBank/DDBJ databases">
        <title>The Natural Products Discovery Center: Release of the First 8490 Sequenced Strains for Exploring Actinobacteria Biosynthetic Diversity.</title>
        <authorList>
            <person name="Kalkreuter E."/>
            <person name="Kautsar S.A."/>
            <person name="Yang D."/>
            <person name="Bader C.D."/>
            <person name="Teijaro C.N."/>
            <person name="Fluegel L."/>
            <person name="Davis C.M."/>
            <person name="Simpson J.R."/>
            <person name="Lauterbach L."/>
            <person name="Steele A.D."/>
            <person name="Gui C."/>
            <person name="Meng S."/>
            <person name="Li G."/>
            <person name="Viehrig K."/>
            <person name="Ye F."/>
            <person name="Su P."/>
            <person name="Kiefer A.F."/>
            <person name="Nichols A."/>
            <person name="Cepeda A.J."/>
            <person name="Yan W."/>
            <person name="Fan B."/>
            <person name="Jiang Y."/>
            <person name="Adhikari A."/>
            <person name="Zheng C.-J."/>
            <person name="Schuster L."/>
            <person name="Cowan T.M."/>
            <person name="Smanski M.J."/>
            <person name="Chevrette M.G."/>
            <person name="De Carvalho L.P.S."/>
            <person name="Shen B."/>
        </authorList>
    </citation>
    <scope>NUCLEOTIDE SEQUENCE [LARGE SCALE GENOMIC DNA]</scope>
    <source>
        <strain evidence="6 7">NPDC006337</strain>
    </source>
</reference>
<evidence type="ECO:0000256" key="4">
    <source>
        <dbReference type="SAM" id="MobiDB-lite"/>
    </source>
</evidence>
<dbReference type="InterPro" id="IPR050519">
    <property type="entry name" value="Glycosyltransf_28_UgtP"/>
</dbReference>
<evidence type="ECO:0000256" key="3">
    <source>
        <dbReference type="ARBA" id="ARBA00022679"/>
    </source>
</evidence>
<organism evidence="6 7">
    <name type="scientific">Streptomyces lavendulocolor</name>
    <dbReference type="NCBI Taxonomy" id="67316"/>
    <lineage>
        <taxon>Bacteria</taxon>
        <taxon>Bacillati</taxon>
        <taxon>Actinomycetota</taxon>
        <taxon>Actinomycetes</taxon>
        <taxon>Kitasatosporales</taxon>
        <taxon>Streptomycetaceae</taxon>
        <taxon>Streptomyces</taxon>
    </lineage>
</organism>
<accession>A0ABV2WAE5</accession>
<dbReference type="EC" id="2.4.-.-" evidence="6"/>
<dbReference type="InterPro" id="IPR009695">
    <property type="entry name" value="Diacylglyc_glucosyltr_N"/>
</dbReference>
<dbReference type="Gene3D" id="3.40.50.2000">
    <property type="entry name" value="Glycogen Phosphorylase B"/>
    <property type="match status" value="2"/>
</dbReference>
<evidence type="ECO:0000313" key="7">
    <source>
        <dbReference type="Proteomes" id="UP001550378"/>
    </source>
</evidence>
<dbReference type="RefSeq" id="WP_359657581.1">
    <property type="nucleotide sequence ID" value="NZ_JBEXZP010000207.1"/>
</dbReference>
<evidence type="ECO:0000256" key="2">
    <source>
        <dbReference type="ARBA" id="ARBA00022676"/>
    </source>
</evidence>
<feature type="domain" description="Diacylglycerol glucosyltransferase N-terminal" evidence="5">
    <location>
        <begin position="16"/>
        <end position="172"/>
    </location>
</feature>
<dbReference type="Pfam" id="PF06925">
    <property type="entry name" value="MGDG_synth"/>
    <property type="match status" value="1"/>
</dbReference>
<dbReference type="Proteomes" id="UP001550378">
    <property type="component" value="Unassembled WGS sequence"/>
</dbReference>
<feature type="region of interest" description="Disordered" evidence="4">
    <location>
        <begin position="359"/>
        <end position="387"/>
    </location>
</feature>
<comment type="caution">
    <text evidence="6">The sequence shown here is derived from an EMBL/GenBank/DDBJ whole genome shotgun (WGS) entry which is preliminary data.</text>
</comment>
<dbReference type="GO" id="GO:0016757">
    <property type="term" value="F:glycosyltransferase activity"/>
    <property type="evidence" value="ECO:0007669"/>
    <property type="project" value="UniProtKB-KW"/>
</dbReference>
<keyword evidence="3 6" id="KW-0808">Transferase</keyword>
<evidence type="ECO:0000259" key="5">
    <source>
        <dbReference type="Pfam" id="PF06925"/>
    </source>
</evidence>
<proteinExistence type="inferred from homology"/>
<evidence type="ECO:0000256" key="1">
    <source>
        <dbReference type="ARBA" id="ARBA00006962"/>
    </source>
</evidence>
<gene>
    <name evidence="6" type="ORF">ABZ508_22025</name>
</gene>
<comment type="similarity">
    <text evidence="1">Belongs to the glycosyltransferase 28 family.</text>
</comment>
<sequence length="387" mass="39850">MGRRCLVLSASMGAGHDAVAGELARRLRAGGHDVLVRDVLTLLPPGAGPAVRGFYRFVVRRLPPVYAAIHALFLAPRPGRGRGADVSPMAVLAERRLGALVAAWRPDVVVSTFHLAGQVTGRMRGRGALRVPCAVFVTDFAVHRAWLDPGNDLYLCVSEAAARAAREGTGRAAIATGPVVPPEFHRSGAGAGRDAGGRPVVLLSGGAWGVGPRLARTAGALARHGFEPVLLCGRDERLRRRAGRLPGVRALGWTDDMPGLMASARVLVDNAAGQTAVQALAAGVPVVGFRPIAGHGAAGVREMAAEGLTVYADDLPDLLAAVGELARPGAARDRRAAAGSALFRADADAARLVAGLADRAECGPGGPTDRRGPTDLTGLADRTDSAG</sequence>
<dbReference type="PANTHER" id="PTHR43025:SF3">
    <property type="entry name" value="MONOGALACTOSYLDIACYLGLYCEROL SYNTHASE 1, CHLOROPLASTIC"/>
    <property type="match status" value="1"/>
</dbReference>
<evidence type="ECO:0000313" key="6">
    <source>
        <dbReference type="EMBL" id="MEU0710041.1"/>
    </source>
</evidence>
<keyword evidence="2 6" id="KW-0328">Glycosyltransferase</keyword>
<protein>
    <submittedName>
        <fullName evidence="6">Glycosyltransferase</fullName>
        <ecNumber evidence="6">2.4.-.-</ecNumber>
    </submittedName>
</protein>
<dbReference type="EMBL" id="JBEXZR010000021">
    <property type="protein sequence ID" value="MEU0710041.1"/>
    <property type="molecule type" value="Genomic_DNA"/>
</dbReference>
<name>A0ABV2WAE5_9ACTN</name>
<keyword evidence="7" id="KW-1185">Reference proteome</keyword>